<evidence type="ECO:0000256" key="3">
    <source>
        <dbReference type="RuleBase" id="RU362118"/>
    </source>
</evidence>
<accession>A0ABT4DH60</accession>
<reference evidence="4" key="1">
    <citation type="submission" date="2022-09" db="EMBL/GenBank/DDBJ databases">
        <authorList>
            <person name="Zoaiter M."/>
        </authorList>
    </citation>
    <scope>NUCLEOTIDE SEQUENCE</scope>
    <source>
        <strain evidence="4">DSM 19848</strain>
    </source>
</reference>
<keyword evidence="2 3" id="KW-0663">Pyridoxal phosphate</keyword>
<dbReference type="Proteomes" id="UP001062738">
    <property type="component" value="Unassembled WGS sequence"/>
</dbReference>
<keyword evidence="5" id="KW-1185">Reference proteome</keyword>
<sequence length="396" mass="43682">MEKKYAESTELLYKGRKVKGMDFNKPEAFPLFATTAFTMNSLTEVKKAYAEKYTYIRTCNPNRDALADMVTFLEAGEKSLIFSSGMGAITTTLMTILKPGDHVVCNRNIYGETFDVFTKLMPKFGISADLVDFDDIENCKKAVKAETKLIYSEVFANPTLNIADIPTLADIAHKNGALLMIDNTFSTPIAIKPIKFGADIVINSLTKFMNGHSDAIAGSITSTAEIIDAIHPVRMLCGTPGDPHAAHAMMKSFATMDLRLKKQMSNAAKLAAALEENKYVSKVNHPSLESFSQHELALKLFTSNDTMSGMMSFIVPENFEKIDKFMLRLNFAHYAMTLGGVRTTLVHPVTSSHSHMPDEARRAMGITPGLFRLSVGIEDVDDLIADFNQALEVFGE</sequence>
<dbReference type="EMBL" id="JAOXXL010000008">
    <property type="protein sequence ID" value="MCY7007808.1"/>
    <property type="molecule type" value="Genomic_DNA"/>
</dbReference>
<proteinExistence type="inferred from homology"/>
<dbReference type="PROSITE" id="PS00868">
    <property type="entry name" value="CYS_MET_METAB_PP"/>
    <property type="match status" value="1"/>
</dbReference>
<dbReference type="SUPFAM" id="SSF53383">
    <property type="entry name" value="PLP-dependent transferases"/>
    <property type="match status" value="1"/>
</dbReference>
<dbReference type="Pfam" id="PF01053">
    <property type="entry name" value="Cys_Met_Meta_PP"/>
    <property type="match status" value="1"/>
</dbReference>
<dbReference type="GO" id="GO:0008483">
    <property type="term" value="F:transaminase activity"/>
    <property type="evidence" value="ECO:0007669"/>
    <property type="project" value="UniProtKB-KW"/>
</dbReference>
<dbReference type="PANTHER" id="PTHR11808:SF80">
    <property type="entry name" value="CYSTATHIONINE GAMMA-LYASE"/>
    <property type="match status" value="1"/>
</dbReference>
<dbReference type="Gene3D" id="3.90.1150.10">
    <property type="entry name" value="Aspartate Aminotransferase, domain 1"/>
    <property type="match status" value="1"/>
</dbReference>
<name>A0ABT4DH60_FUSSI</name>
<keyword evidence="4" id="KW-0032">Aminotransferase</keyword>
<dbReference type="InterPro" id="IPR000277">
    <property type="entry name" value="Cys/Met-Metab_PyrdxlP-dep_enz"/>
</dbReference>
<comment type="cofactor">
    <cofactor evidence="1 3">
        <name>pyridoxal 5'-phosphate</name>
        <dbReference type="ChEBI" id="CHEBI:597326"/>
    </cofactor>
</comment>
<dbReference type="InterPro" id="IPR054542">
    <property type="entry name" value="Cys_met_metab_PP"/>
</dbReference>
<evidence type="ECO:0000313" key="5">
    <source>
        <dbReference type="Proteomes" id="UP001062738"/>
    </source>
</evidence>
<dbReference type="Gene3D" id="3.40.640.10">
    <property type="entry name" value="Type I PLP-dependent aspartate aminotransferase-like (Major domain)"/>
    <property type="match status" value="1"/>
</dbReference>
<comment type="similarity">
    <text evidence="3">Belongs to the trans-sulfuration enzymes family.</text>
</comment>
<dbReference type="PIRSF" id="PIRSF001434">
    <property type="entry name" value="CGS"/>
    <property type="match status" value="1"/>
</dbReference>
<evidence type="ECO:0000256" key="1">
    <source>
        <dbReference type="ARBA" id="ARBA00001933"/>
    </source>
</evidence>
<dbReference type="InterPro" id="IPR015421">
    <property type="entry name" value="PyrdxlP-dep_Trfase_major"/>
</dbReference>
<dbReference type="RefSeq" id="WP_254540679.1">
    <property type="nucleotide sequence ID" value="NZ_JAOXXL010000008.1"/>
</dbReference>
<gene>
    <name evidence="4" type="ORF">OCK72_03955</name>
</gene>
<comment type="caution">
    <text evidence="4">The sequence shown here is derived from an EMBL/GenBank/DDBJ whole genome shotgun (WGS) entry which is preliminary data.</text>
</comment>
<dbReference type="InterPro" id="IPR015424">
    <property type="entry name" value="PyrdxlP-dep_Trfase"/>
</dbReference>
<organism evidence="4 5">
    <name type="scientific">Fusobacterium simiae</name>
    <dbReference type="NCBI Taxonomy" id="855"/>
    <lineage>
        <taxon>Bacteria</taxon>
        <taxon>Fusobacteriati</taxon>
        <taxon>Fusobacteriota</taxon>
        <taxon>Fusobacteriia</taxon>
        <taxon>Fusobacteriales</taxon>
        <taxon>Fusobacteriaceae</taxon>
        <taxon>Fusobacterium</taxon>
    </lineage>
</organism>
<protein>
    <submittedName>
        <fullName evidence="4">Aminotransferase class I/II-fold pyridoxal phosphate-dependent enzyme</fullName>
    </submittedName>
</protein>
<dbReference type="InterPro" id="IPR015422">
    <property type="entry name" value="PyrdxlP-dep_Trfase_small"/>
</dbReference>
<keyword evidence="4" id="KW-0808">Transferase</keyword>
<dbReference type="CDD" id="cd00614">
    <property type="entry name" value="CGS_like"/>
    <property type="match status" value="1"/>
</dbReference>
<evidence type="ECO:0000256" key="2">
    <source>
        <dbReference type="ARBA" id="ARBA00022898"/>
    </source>
</evidence>
<dbReference type="PANTHER" id="PTHR11808">
    <property type="entry name" value="TRANS-SULFURATION ENZYME FAMILY MEMBER"/>
    <property type="match status" value="1"/>
</dbReference>
<evidence type="ECO:0000313" key="4">
    <source>
        <dbReference type="EMBL" id="MCY7007808.1"/>
    </source>
</evidence>